<feature type="region of interest" description="Disordered" evidence="2">
    <location>
        <begin position="143"/>
        <end position="200"/>
    </location>
</feature>
<gene>
    <name evidence="4" type="ORF">OFY17_00590</name>
</gene>
<dbReference type="Gene3D" id="3.30.750.140">
    <property type="match status" value="1"/>
</dbReference>
<feature type="compositionally biased region" description="Low complexity" evidence="2">
    <location>
        <begin position="153"/>
        <end position="173"/>
    </location>
</feature>
<organism evidence="4 5">
    <name type="scientific">Marinomonas sargassi</name>
    <dbReference type="NCBI Taxonomy" id="2984494"/>
    <lineage>
        <taxon>Bacteria</taxon>
        <taxon>Pseudomonadati</taxon>
        <taxon>Pseudomonadota</taxon>
        <taxon>Gammaproteobacteria</taxon>
        <taxon>Oceanospirillales</taxon>
        <taxon>Oceanospirillaceae</taxon>
        <taxon>Marinomonas</taxon>
    </lineage>
</organism>
<feature type="compositionally biased region" description="Polar residues" evidence="2">
    <location>
        <begin position="323"/>
        <end position="339"/>
    </location>
</feature>
<dbReference type="EMBL" id="JAOVZB010000001">
    <property type="protein sequence ID" value="MCV2401366.1"/>
    <property type="molecule type" value="Genomic_DNA"/>
</dbReference>
<keyword evidence="4" id="KW-0966">Cell projection</keyword>
<feature type="compositionally biased region" description="Low complexity" evidence="2">
    <location>
        <begin position="340"/>
        <end position="358"/>
    </location>
</feature>
<feature type="coiled-coil region" evidence="1">
    <location>
        <begin position="665"/>
        <end position="692"/>
    </location>
</feature>
<evidence type="ECO:0000313" key="5">
    <source>
        <dbReference type="Proteomes" id="UP001209713"/>
    </source>
</evidence>
<accession>A0ABT2YN98</accession>
<reference evidence="4 5" key="1">
    <citation type="submission" date="2022-10" db="EMBL/GenBank/DDBJ databases">
        <title>Marinomonas transparenta sp. nov. and Marinomonas sargassi sp. nov., isolated from marine alga (Sargassum natans (L.) Gaillon).</title>
        <authorList>
            <person name="Wang Y."/>
        </authorList>
    </citation>
    <scope>NUCLEOTIDE SEQUENCE [LARGE SCALE GENOMIC DNA]</scope>
    <source>
        <strain evidence="4 5">C2222</strain>
    </source>
</reference>
<keyword evidence="1" id="KW-0175">Coiled coil</keyword>
<feature type="domain" description="Flagellar hook-length control protein-like C-terminal" evidence="3">
    <location>
        <begin position="626"/>
        <end position="699"/>
    </location>
</feature>
<feature type="compositionally biased region" description="Polar residues" evidence="2">
    <location>
        <begin position="143"/>
        <end position="152"/>
    </location>
</feature>
<proteinExistence type="predicted"/>
<feature type="region of interest" description="Disordered" evidence="2">
    <location>
        <begin position="267"/>
        <end position="363"/>
    </location>
</feature>
<comment type="caution">
    <text evidence="4">The sequence shown here is derived from an EMBL/GenBank/DDBJ whole genome shotgun (WGS) entry which is preliminary data.</text>
</comment>
<evidence type="ECO:0000256" key="1">
    <source>
        <dbReference type="SAM" id="Coils"/>
    </source>
</evidence>
<sequence length="722" mass="77532">MFSDISSLLNASKSQQANHSSALSNTGTLAKLFSEIKLIDSLSLIRFQGSEVLQQQGKPIQLLHAVGPKQPFTIINSGTPINLDNVKTAELSKTGNNTATLTTTQNTTPNQVHDTKAAINSRIENLTLASRVLNLTVVSTPIPSTSENTIPKTQPNQTPQQLAPQTPQAIAATNNKNTVMPAGPSQTNIQVSPASNSAVAQPNTPLLAASSNTIVSSTTPSSTAPSNTLSSNTATLTPSSTSPTTPNIQQTNIDSTLSKTIDTANLKTPQSAQSVTSPPSQLSTNVPSTNKSPDTAVNQPMQSQSTATPPVAADNRAAGSALTPPTIQNTNNQPVNNLGATPANPSNNAANPSSQTTNISTSAGQQVNIPNEAVNKANTPIASSQTNNLVSATANNMTPSNAHGPSYLATVTDGKTEFHLVSQNELKRGEVIRVFVDANNNLQVLPSKNQSEVTPPQFEALKQSLPKKLPFNDMSQLIKALHTVSESPALPTQTQAALGQLLRGIPNLNELTRSPDNMKQAIQNSGLFSESSLLKNNTSQLADDFKLNLSRVKEVQESSGALRLGSIPTEQIANAIERITTSQLRHFPEVNQNTATIYPLHIELPIKNGAFQELVQIEINQDSGTENEQKQERRWLVKLKFDFEETGRFEARSSIQGNKVSVIFVAEERETIQKLQQNMEKLSSQLKSKDIEVERLDTFQAQLTNIQKAAQQQRKPLIDVRT</sequence>
<dbReference type="Pfam" id="PF02120">
    <property type="entry name" value="Flg_hook"/>
    <property type="match status" value="1"/>
</dbReference>
<evidence type="ECO:0000256" key="2">
    <source>
        <dbReference type="SAM" id="MobiDB-lite"/>
    </source>
</evidence>
<dbReference type="InterPro" id="IPR021136">
    <property type="entry name" value="Flagellar_hook_control-like_C"/>
</dbReference>
<protein>
    <submittedName>
        <fullName evidence="4">Flagellar hook-length control protein FliK</fullName>
    </submittedName>
</protein>
<evidence type="ECO:0000313" key="4">
    <source>
        <dbReference type="EMBL" id="MCV2401366.1"/>
    </source>
</evidence>
<keyword evidence="4" id="KW-0969">Cilium</keyword>
<keyword evidence="4" id="KW-0282">Flagellum</keyword>
<feature type="compositionally biased region" description="Polar residues" evidence="2">
    <location>
        <begin position="174"/>
        <end position="200"/>
    </location>
</feature>
<name>A0ABT2YN98_9GAMM</name>
<feature type="compositionally biased region" description="Polar residues" evidence="2">
    <location>
        <begin position="267"/>
        <end position="308"/>
    </location>
</feature>
<keyword evidence="5" id="KW-1185">Reference proteome</keyword>
<evidence type="ECO:0000259" key="3">
    <source>
        <dbReference type="Pfam" id="PF02120"/>
    </source>
</evidence>
<dbReference type="RefSeq" id="WP_263528746.1">
    <property type="nucleotide sequence ID" value="NZ_JAOVZB010000001.1"/>
</dbReference>
<feature type="region of interest" description="Disordered" evidence="2">
    <location>
        <begin position="213"/>
        <end position="253"/>
    </location>
</feature>
<dbReference type="InterPro" id="IPR038610">
    <property type="entry name" value="FliK-like_C_sf"/>
</dbReference>
<feature type="compositionally biased region" description="Low complexity" evidence="2">
    <location>
        <begin position="213"/>
        <end position="252"/>
    </location>
</feature>
<dbReference type="Proteomes" id="UP001209713">
    <property type="component" value="Unassembled WGS sequence"/>
</dbReference>